<evidence type="ECO:0000313" key="3">
    <source>
        <dbReference type="Proteomes" id="UP001164706"/>
    </source>
</evidence>
<protein>
    <submittedName>
        <fullName evidence="2">Uncharacterized protein</fullName>
    </submittedName>
</protein>
<feature type="transmembrane region" description="Helical" evidence="1">
    <location>
        <begin position="195"/>
        <end position="218"/>
    </location>
</feature>
<feature type="transmembrane region" description="Helical" evidence="1">
    <location>
        <begin position="234"/>
        <end position="255"/>
    </location>
</feature>
<sequence>MGSESDRGASERLLAIVNAGTGLLLLIAAVVAASVGASRDRLLLPAEASFGAGEGAPVRVVLAQVDLVLAIVVMLAFVALLRFGSSRPAARGAWLDAVARDRHGLRWIELSQLSGITVFLVGQLNGIAEIPALVLLYAMGAAAPLMLVLHDRRAEPGRRGLLAYSFGTAIAIVPWGVIAFAQIGGGLAGVGPSVGVRVVTLVMLALVSLPWVLIWFAARPARAGGSMAPRVESIAVLLLALIPIVFVALTLLILAPG</sequence>
<accession>A0A9E8S8N4</accession>
<dbReference type="EMBL" id="CP113089">
    <property type="protein sequence ID" value="WAB81094.1"/>
    <property type="molecule type" value="Genomic_DNA"/>
</dbReference>
<dbReference type="KEGG" id="mdb:OVN18_11150"/>
<evidence type="ECO:0000256" key="1">
    <source>
        <dbReference type="SAM" id="Phobius"/>
    </source>
</evidence>
<keyword evidence="1" id="KW-1133">Transmembrane helix</keyword>
<proteinExistence type="predicted"/>
<feature type="transmembrane region" description="Helical" evidence="1">
    <location>
        <begin position="161"/>
        <end position="183"/>
    </location>
</feature>
<evidence type="ECO:0000313" key="2">
    <source>
        <dbReference type="EMBL" id="WAB81094.1"/>
    </source>
</evidence>
<feature type="transmembrane region" description="Helical" evidence="1">
    <location>
        <begin position="12"/>
        <end position="36"/>
    </location>
</feature>
<dbReference type="Pfam" id="PF18761">
    <property type="entry name" value="Heliorhodopsin"/>
    <property type="match status" value="1"/>
</dbReference>
<keyword evidence="3" id="KW-1185">Reference proteome</keyword>
<keyword evidence="1" id="KW-0472">Membrane</keyword>
<feature type="transmembrane region" description="Helical" evidence="1">
    <location>
        <begin position="130"/>
        <end position="149"/>
    </location>
</feature>
<feature type="transmembrane region" description="Helical" evidence="1">
    <location>
        <begin position="56"/>
        <end position="83"/>
    </location>
</feature>
<organism evidence="2 3">
    <name type="scientific">Microcella daejeonensis</name>
    <dbReference type="NCBI Taxonomy" id="2994971"/>
    <lineage>
        <taxon>Bacteria</taxon>
        <taxon>Bacillati</taxon>
        <taxon>Actinomycetota</taxon>
        <taxon>Actinomycetes</taxon>
        <taxon>Micrococcales</taxon>
        <taxon>Microbacteriaceae</taxon>
        <taxon>Microcella</taxon>
    </lineage>
</organism>
<feature type="transmembrane region" description="Helical" evidence="1">
    <location>
        <begin position="104"/>
        <end position="124"/>
    </location>
</feature>
<name>A0A9E8S8N4_9MICO</name>
<gene>
    <name evidence="2" type="ORF">OVN18_11150</name>
</gene>
<dbReference type="AlphaFoldDB" id="A0A9E8S8N4"/>
<keyword evidence="1" id="KW-0812">Transmembrane</keyword>
<dbReference type="Proteomes" id="UP001164706">
    <property type="component" value="Chromosome"/>
</dbReference>
<reference evidence="2" key="1">
    <citation type="submission" date="2022-11" db="EMBL/GenBank/DDBJ databases">
        <title>Description of Microcella daejonensis nov. sp, isolated from riverside soil.</title>
        <authorList>
            <person name="Molina K.M."/>
            <person name="Kim S.B."/>
        </authorList>
    </citation>
    <scope>NUCLEOTIDE SEQUENCE</scope>
    <source>
        <strain evidence="2">MMS21-STM12</strain>
    </source>
</reference>
<dbReference type="InterPro" id="IPR041113">
    <property type="entry name" value="Heliorhodopsin"/>
</dbReference>
<dbReference type="RefSeq" id="WP_267780853.1">
    <property type="nucleotide sequence ID" value="NZ_CP113089.1"/>
</dbReference>